<evidence type="ECO:0000313" key="1">
    <source>
        <dbReference type="EMBL" id="VDK62635.1"/>
    </source>
</evidence>
<dbReference type="WBParaSite" id="GPUH_0000843901-mRNA-1">
    <property type="protein sequence ID" value="GPUH_0000843901-mRNA-1"/>
    <property type="gene ID" value="GPUH_0000843901"/>
</dbReference>
<keyword evidence="2" id="KW-1185">Reference proteome</keyword>
<sequence>MVESAFSVLLKAGMENDWADQGAAHPGLDDDAFSSELSMLNAHEHEIYNGDARSGTAGRKKHEAAIFQTILISR</sequence>
<reference evidence="3" key="1">
    <citation type="submission" date="2016-06" db="UniProtKB">
        <authorList>
            <consortium name="WormBaseParasite"/>
        </authorList>
    </citation>
    <scope>IDENTIFICATION</scope>
</reference>
<dbReference type="AlphaFoldDB" id="A0A183DI89"/>
<accession>A0A183DI89</accession>
<dbReference type="EMBL" id="UYRT01024588">
    <property type="protein sequence ID" value="VDK62635.1"/>
    <property type="molecule type" value="Genomic_DNA"/>
</dbReference>
<reference evidence="1 2" key="2">
    <citation type="submission" date="2018-11" db="EMBL/GenBank/DDBJ databases">
        <authorList>
            <consortium name="Pathogen Informatics"/>
        </authorList>
    </citation>
    <scope>NUCLEOTIDE SEQUENCE [LARGE SCALE GENOMIC DNA]</scope>
</reference>
<organism evidence="3">
    <name type="scientific">Gongylonema pulchrum</name>
    <dbReference type="NCBI Taxonomy" id="637853"/>
    <lineage>
        <taxon>Eukaryota</taxon>
        <taxon>Metazoa</taxon>
        <taxon>Ecdysozoa</taxon>
        <taxon>Nematoda</taxon>
        <taxon>Chromadorea</taxon>
        <taxon>Rhabditida</taxon>
        <taxon>Spirurina</taxon>
        <taxon>Spiruromorpha</taxon>
        <taxon>Spiruroidea</taxon>
        <taxon>Gongylonematidae</taxon>
        <taxon>Gongylonema</taxon>
    </lineage>
</organism>
<dbReference type="Proteomes" id="UP000271098">
    <property type="component" value="Unassembled WGS sequence"/>
</dbReference>
<protein>
    <submittedName>
        <fullName evidence="3">Transposase</fullName>
    </submittedName>
</protein>
<proteinExistence type="predicted"/>
<evidence type="ECO:0000313" key="2">
    <source>
        <dbReference type="Proteomes" id="UP000271098"/>
    </source>
</evidence>
<evidence type="ECO:0000313" key="3">
    <source>
        <dbReference type="WBParaSite" id="GPUH_0000843901-mRNA-1"/>
    </source>
</evidence>
<name>A0A183DI89_9BILA</name>
<gene>
    <name evidence="1" type="ORF">GPUH_LOCUS8430</name>
</gene>